<dbReference type="GO" id="GO:0000245">
    <property type="term" value="P:spliceosomal complex assembly"/>
    <property type="evidence" value="ECO:0007669"/>
    <property type="project" value="InterPro"/>
</dbReference>
<dbReference type="InterPro" id="IPR046856">
    <property type="entry name" value="Gemin6_C"/>
</dbReference>
<dbReference type="CDD" id="cd11676">
    <property type="entry name" value="Gemin6"/>
    <property type="match status" value="1"/>
</dbReference>
<keyword evidence="6" id="KW-0508">mRNA splicing</keyword>
<dbReference type="PROSITE" id="PS52001">
    <property type="entry name" value="AD"/>
    <property type="match status" value="1"/>
</dbReference>
<keyword evidence="3" id="KW-0963">Cytoplasm</keyword>
<dbReference type="AlphaFoldDB" id="A0A662Z0E1"/>
<comment type="function">
    <text evidence="9">The SMN complex catalyzes the assembly of small nuclear ribonucleoproteins (snRNPs), the building blocks of the spliceosome, and thereby plays an important role in the splicing of cellular pre-mRNAs. Most spliceosomal snRNPs contain a common set of Sm proteins SNRPB, SNRPD1, SNRPD2, SNRPD3, SNRPE, SNRPF and SNRPG that assemble in a heptameric protein ring on the Sm site of the small nuclear RNA to form the core snRNP (Sm core). In the cytosol, the Sm proteins SNRPD1, SNRPD2, SNRPE, SNRPF and SNRPG are trapped in an inactive 6S pICln-Sm complex by the chaperone CLNS1A that controls the assembly of the core snRNP. To assemble core snRNPs, the SMN complex accepts the trapped 5Sm proteins from CLNS1A forming an intermediate. Binding of snRNA inside 5Sm triggers eviction of the SMN complex, thereby allowing binding of SNRPD3 and SNRPB to complete assembly of the core snRNP.</text>
</comment>
<dbReference type="PANTHER" id="PTHR14710">
    <property type="entry name" value="GEM-ASSOCIATED PROTEIN 6"/>
    <property type="match status" value="1"/>
</dbReference>
<dbReference type="Pfam" id="PF06372">
    <property type="entry name" value="Gemin6"/>
    <property type="match status" value="1"/>
</dbReference>
<keyword evidence="4" id="KW-0597">Phosphoprotein</keyword>
<evidence type="ECO:0000256" key="4">
    <source>
        <dbReference type="ARBA" id="ARBA00022553"/>
    </source>
</evidence>
<evidence type="ECO:0000256" key="2">
    <source>
        <dbReference type="ARBA" id="ARBA00004642"/>
    </source>
</evidence>
<comment type="subcellular location">
    <subcellularLocation>
        <location evidence="1">Cytoplasm</location>
    </subcellularLocation>
    <subcellularLocation>
        <location evidence="8">Nucleus</location>
        <location evidence="8">Gem</location>
    </subcellularLocation>
    <subcellularLocation>
        <location evidence="2">Nucleus</location>
        <location evidence="2">Nucleoplasm</location>
    </subcellularLocation>
</comment>
<feature type="domain" description="AD" evidence="12">
    <location>
        <begin position="68"/>
        <end position="166"/>
    </location>
</feature>
<evidence type="ECO:0000256" key="9">
    <source>
        <dbReference type="ARBA" id="ARBA00059373"/>
    </source>
</evidence>
<reference evidence="13 14" key="1">
    <citation type="submission" date="2019-01" db="EMBL/GenBank/DDBJ databases">
        <title>Draft Genome and Complete Hox-Cluster Characterization of the Sterlet Sturgeon (Acipenser ruthenus).</title>
        <authorList>
            <person name="Wei Q."/>
        </authorList>
    </citation>
    <scope>NUCLEOTIDE SEQUENCE [LARGE SCALE GENOMIC DNA]</scope>
    <source>
        <strain evidence="13">WHYD16114868_AA</strain>
        <tissue evidence="13">Blood</tissue>
    </source>
</reference>
<evidence type="ECO:0000256" key="7">
    <source>
        <dbReference type="ARBA" id="ARBA00023242"/>
    </source>
</evidence>
<dbReference type="GO" id="GO:0000387">
    <property type="term" value="P:spliceosomal snRNP assembly"/>
    <property type="evidence" value="ECO:0007669"/>
    <property type="project" value="TreeGrafter"/>
</dbReference>
<evidence type="ECO:0000256" key="1">
    <source>
        <dbReference type="ARBA" id="ARBA00004496"/>
    </source>
</evidence>
<evidence type="ECO:0000256" key="3">
    <source>
        <dbReference type="ARBA" id="ARBA00022490"/>
    </source>
</evidence>
<organism evidence="13 14">
    <name type="scientific">Acipenser ruthenus</name>
    <name type="common">Sterlet sturgeon</name>
    <dbReference type="NCBI Taxonomy" id="7906"/>
    <lineage>
        <taxon>Eukaryota</taxon>
        <taxon>Metazoa</taxon>
        <taxon>Chordata</taxon>
        <taxon>Craniata</taxon>
        <taxon>Vertebrata</taxon>
        <taxon>Euteleostomi</taxon>
        <taxon>Actinopterygii</taxon>
        <taxon>Chondrostei</taxon>
        <taxon>Acipenseriformes</taxon>
        <taxon>Acipenseridae</taxon>
        <taxon>Acipenser</taxon>
    </lineage>
</organism>
<evidence type="ECO:0000256" key="11">
    <source>
        <dbReference type="ARBA" id="ARBA00067670"/>
    </source>
</evidence>
<protein>
    <recommendedName>
        <fullName evidence="11">Gem-associated protein 6</fullName>
    </recommendedName>
</protein>
<dbReference type="GO" id="GO:0097504">
    <property type="term" value="C:Gemini of Cajal bodies"/>
    <property type="evidence" value="ECO:0007669"/>
    <property type="project" value="UniProtKB-SubCell"/>
</dbReference>
<dbReference type="InterPro" id="IPR009422">
    <property type="entry name" value="Gemin6"/>
</dbReference>
<evidence type="ECO:0000256" key="6">
    <source>
        <dbReference type="ARBA" id="ARBA00023187"/>
    </source>
</evidence>
<proteinExistence type="predicted"/>
<evidence type="ECO:0000313" key="14">
    <source>
        <dbReference type="Proteomes" id="UP000289886"/>
    </source>
</evidence>
<sequence length="168" mass="18819">MNEWCRKKPLEWQEYVNKEVKVNAAEQEYKGWVFTVDPVSANIVLVNLKDGGKASVMAVMGHAVEAVEVLREGDSSMADQLTSLFMPAGAQSYSREELENRKSCLRDWLEKNRIPFTEQGAQQETLCVAGALTVNPPYGPEDCSSSNEIILSRVQHLIQSNPDCQQDQ</sequence>
<dbReference type="Gene3D" id="2.30.30.100">
    <property type="match status" value="1"/>
</dbReference>
<dbReference type="InterPro" id="IPR046857">
    <property type="entry name" value="Gemin6_Sm-like_dom"/>
</dbReference>
<dbReference type="InterPro" id="IPR047574">
    <property type="entry name" value="AD"/>
</dbReference>
<accession>A0A662Z0E1</accession>
<evidence type="ECO:0000259" key="12">
    <source>
        <dbReference type="PROSITE" id="PS52001"/>
    </source>
</evidence>
<dbReference type="FunFam" id="2.30.30.100:FF:000038">
    <property type="entry name" value="Gem-associated protein 6"/>
    <property type="match status" value="1"/>
</dbReference>
<keyword evidence="14" id="KW-1185">Reference proteome</keyword>
<dbReference type="Pfam" id="PF20417">
    <property type="entry name" value="Gemin6_C"/>
    <property type="match status" value="1"/>
</dbReference>
<evidence type="ECO:0000256" key="8">
    <source>
        <dbReference type="ARBA" id="ARBA00034695"/>
    </source>
</evidence>
<evidence type="ECO:0000313" key="13">
    <source>
        <dbReference type="EMBL" id="RXN01309.1"/>
    </source>
</evidence>
<dbReference type="Proteomes" id="UP000289886">
    <property type="component" value="Unassembled WGS sequence"/>
</dbReference>
<dbReference type="GO" id="GO:0032797">
    <property type="term" value="C:SMN complex"/>
    <property type="evidence" value="ECO:0007669"/>
    <property type="project" value="TreeGrafter"/>
</dbReference>
<evidence type="ECO:0000256" key="10">
    <source>
        <dbReference type="ARBA" id="ARBA00065613"/>
    </source>
</evidence>
<dbReference type="EMBL" id="SCEB01000060">
    <property type="protein sequence ID" value="RXN01309.1"/>
    <property type="molecule type" value="Genomic_DNA"/>
</dbReference>
<comment type="caution">
    <text evidence="13">The sequence shown here is derived from an EMBL/GenBank/DDBJ whole genome shotgun (WGS) entry which is preliminary data.</text>
</comment>
<dbReference type="PANTHER" id="PTHR14710:SF2">
    <property type="entry name" value="GEM-ASSOCIATED PROTEIN 6"/>
    <property type="match status" value="1"/>
</dbReference>
<gene>
    <name evidence="13" type="ORF">EOD39_7220</name>
</gene>
<keyword evidence="5" id="KW-0507">mRNA processing</keyword>
<evidence type="ECO:0000256" key="5">
    <source>
        <dbReference type="ARBA" id="ARBA00022664"/>
    </source>
</evidence>
<name>A0A662Z0E1_ACIRT</name>
<comment type="subunit">
    <text evidence="10">Part of the core SMN complex that contains SMN1, GEMIN2/SIP1, DDX20/GEMIN3, GEMIN4, GEMIN5, GEMIN6, GEMIN7, GEMIN8 and STRAP/UNRIP. Part of the SMN-Sm complex that contains SMN1, GEMIN2/SIP1, DDX20/GEMIN3, GEMIN4, GEMIN5, GEMIN6, GEMIN7, GEMIN8, STRAP/UNRIP and the Sm proteins SNRPB, SNRPD1, SNRPD2, SNRPD3, SNRPE, SNRPF and SNRPG. Interacts with GEMIN7; the interaction is direct. Interacts with GEMIN8; the interaction is direct. Interacts with SNRPB, SNRPD2, SNRPD3 and SNRPE; the interaction is direct.</text>
</comment>
<keyword evidence="7" id="KW-0539">Nucleus</keyword>